<dbReference type="HOGENOM" id="CLU_2347962_0_0_1"/>
<evidence type="ECO:0000313" key="2">
    <source>
        <dbReference type="Proteomes" id="UP000053989"/>
    </source>
</evidence>
<dbReference type="Proteomes" id="UP000053989">
    <property type="component" value="Unassembled WGS sequence"/>
</dbReference>
<reference evidence="1 2" key="1">
    <citation type="submission" date="2014-04" db="EMBL/GenBank/DDBJ databases">
        <authorList>
            <consortium name="DOE Joint Genome Institute"/>
            <person name="Kuo A."/>
            <person name="Kohler A."/>
            <person name="Nagy L.G."/>
            <person name="Floudas D."/>
            <person name="Copeland A."/>
            <person name="Barry K.W."/>
            <person name="Cichocki N."/>
            <person name="Veneault-Fourrey C."/>
            <person name="LaButti K."/>
            <person name="Lindquist E.A."/>
            <person name="Lipzen A."/>
            <person name="Lundell T."/>
            <person name="Morin E."/>
            <person name="Murat C."/>
            <person name="Sun H."/>
            <person name="Tunlid A."/>
            <person name="Henrissat B."/>
            <person name="Grigoriev I.V."/>
            <person name="Hibbett D.S."/>
            <person name="Martin F."/>
            <person name="Nordberg H.P."/>
            <person name="Cantor M.N."/>
            <person name="Hua S.X."/>
        </authorList>
    </citation>
    <scope>NUCLEOTIDE SEQUENCE [LARGE SCALE GENOMIC DNA]</scope>
    <source>
        <strain evidence="1 2">Foug A</strain>
    </source>
</reference>
<evidence type="ECO:0000313" key="1">
    <source>
        <dbReference type="EMBL" id="KIM59426.1"/>
    </source>
</evidence>
<protein>
    <submittedName>
        <fullName evidence="1">Uncharacterized protein</fullName>
    </submittedName>
</protein>
<gene>
    <name evidence="1" type="ORF">SCLCIDRAFT_1217781</name>
</gene>
<dbReference type="EMBL" id="KN822074">
    <property type="protein sequence ID" value="KIM59426.1"/>
    <property type="molecule type" value="Genomic_DNA"/>
</dbReference>
<sequence>MASSEKLRNEPESSTLQDGIYCTRRCEANHSALSVASHPSVIYVNGTLSLPGRVMLLVIASFNGHSRAMSRMFLYVHQSHGTGLTQKIHLAVSPFEC</sequence>
<dbReference type="InParanoid" id="A0A0C3DTY2"/>
<proteinExistence type="predicted"/>
<accession>A0A0C3DTY2</accession>
<name>A0A0C3DTY2_9AGAM</name>
<reference evidence="2" key="2">
    <citation type="submission" date="2015-01" db="EMBL/GenBank/DDBJ databases">
        <title>Evolutionary Origins and Diversification of the Mycorrhizal Mutualists.</title>
        <authorList>
            <consortium name="DOE Joint Genome Institute"/>
            <consortium name="Mycorrhizal Genomics Consortium"/>
            <person name="Kohler A."/>
            <person name="Kuo A."/>
            <person name="Nagy L.G."/>
            <person name="Floudas D."/>
            <person name="Copeland A."/>
            <person name="Barry K.W."/>
            <person name="Cichocki N."/>
            <person name="Veneault-Fourrey C."/>
            <person name="LaButti K."/>
            <person name="Lindquist E.A."/>
            <person name="Lipzen A."/>
            <person name="Lundell T."/>
            <person name="Morin E."/>
            <person name="Murat C."/>
            <person name="Riley R."/>
            <person name="Ohm R."/>
            <person name="Sun H."/>
            <person name="Tunlid A."/>
            <person name="Henrissat B."/>
            <person name="Grigoriev I.V."/>
            <person name="Hibbett D.S."/>
            <person name="Martin F."/>
        </authorList>
    </citation>
    <scope>NUCLEOTIDE SEQUENCE [LARGE SCALE GENOMIC DNA]</scope>
    <source>
        <strain evidence="2">Foug A</strain>
    </source>
</reference>
<organism evidence="1 2">
    <name type="scientific">Scleroderma citrinum Foug A</name>
    <dbReference type="NCBI Taxonomy" id="1036808"/>
    <lineage>
        <taxon>Eukaryota</taxon>
        <taxon>Fungi</taxon>
        <taxon>Dikarya</taxon>
        <taxon>Basidiomycota</taxon>
        <taxon>Agaricomycotina</taxon>
        <taxon>Agaricomycetes</taxon>
        <taxon>Agaricomycetidae</taxon>
        <taxon>Boletales</taxon>
        <taxon>Sclerodermatineae</taxon>
        <taxon>Sclerodermataceae</taxon>
        <taxon>Scleroderma</taxon>
    </lineage>
</organism>
<keyword evidence="2" id="KW-1185">Reference proteome</keyword>
<dbReference type="AlphaFoldDB" id="A0A0C3DTY2"/>